<comment type="caution">
    <text evidence="2">The sequence shown here is derived from an EMBL/GenBank/DDBJ whole genome shotgun (WGS) entry which is preliminary data.</text>
</comment>
<dbReference type="PANTHER" id="PTHR23419">
    <property type="entry name" value="DIVALENT CATION TOLERANCE CUTA-RELATED"/>
    <property type="match status" value="1"/>
</dbReference>
<keyword evidence="3" id="KW-1185">Reference proteome</keyword>
<gene>
    <name evidence="2" type="ORF">OIK42_01490</name>
</gene>
<dbReference type="Gene3D" id="3.30.70.120">
    <property type="match status" value="1"/>
</dbReference>
<reference evidence="2 3" key="1">
    <citation type="submission" date="2022-10" db="EMBL/GenBank/DDBJ databases">
        <title>Alteromonas sp. chi3 Genome sequencing.</title>
        <authorList>
            <person name="Park S."/>
        </authorList>
    </citation>
    <scope>NUCLEOTIDE SEQUENCE [LARGE SCALE GENOMIC DNA]</scope>
    <source>
        <strain evidence="3">chi3</strain>
    </source>
</reference>
<dbReference type="InterPro" id="IPR011322">
    <property type="entry name" value="N-reg_PII-like_a/b"/>
</dbReference>
<name>A0ABT5KXC4_9ALTE</name>
<evidence type="ECO:0000313" key="3">
    <source>
        <dbReference type="Proteomes" id="UP001218788"/>
    </source>
</evidence>
<evidence type="ECO:0000313" key="2">
    <source>
        <dbReference type="EMBL" id="MDC8829424.1"/>
    </source>
</evidence>
<evidence type="ECO:0000256" key="1">
    <source>
        <dbReference type="ARBA" id="ARBA00010169"/>
    </source>
</evidence>
<dbReference type="SUPFAM" id="SSF54913">
    <property type="entry name" value="GlnB-like"/>
    <property type="match status" value="1"/>
</dbReference>
<organism evidence="2 3">
    <name type="scientific">Alteromonas gilva</name>
    <dbReference type="NCBI Taxonomy" id="2987522"/>
    <lineage>
        <taxon>Bacteria</taxon>
        <taxon>Pseudomonadati</taxon>
        <taxon>Pseudomonadota</taxon>
        <taxon>Gammaproteobacteria</taxon>
        <taxon>Alteromonadales</taxon>
        <taxon>Alteromonadaceae</taxon>
        <taxon>Alteromonas/Salinimonas group</taxon>
        <taxon>Alteromonas</taxon>
    </lineage>
</organism>
<dbReference type="PANTHER" id="PTHR23419:SF8">
    <property type="entry name" value="FI09726P"/>
    <property type="match status" value="1"/>
</dbReference>
<accession>A0ABT5KXC4</accession>
<dbReference type="Proteomes" id="UP001218788">
    <property type="component" value="Unassembled WGS sequence"/>
</dbReference>
<dbReference type="EMBL" id="JAQQXP010000001">
    <property type="protein sequence ID" value="MDC8829424.1"/>
    <property type="molecule type" value="Genomic_DNA"/>
</dbReference>
<sequence>MSNVCIVFCTTDTRDNAETIADALIAARAAACVQIVPGITAVYRWQDQVVKDEEFQLVIKTTQQHVDAAKRVVDALHNYDVPQWVVVDAQHVSAAYGNWVNQELNVE</sequence>
<dbReference type="RefSeq" id="WP_273637786.1">
    <property type="nucleotide sequence ID" value="NZ_JAQQXP010000001.1"/>
</dbReference>
<dbReference type="InterPro" id="IPR015867">
    <property type="entry name" value="N-reg_PII/ATP_PRibTrfase_C"/>
</dbReference>
<dbReference type="InterPro" id="IPR004323">
    <property type="entry name" value="Ion_tolerance_CutA"/>
</dbReference>
<protein>
    <submittedName>
        <fullName evidence="2">Divalent-cation tolerance protein CutA</fullName>
    </submittedName>
</protein>
<proteinExistence type="inferred from homology"/>
<dbReference type="Pfam" id="PF03091">
    <property type="entry name" value="CutA1"/>
    <property type="match status" value="1"/>
</dbReference>
<comment type="similarity">
    <text evidence="1">Belongs to the CutA family.</text>
</comment>